<dbReference type="SUPFAM" id="SSF161098">
    <property type="entry name" value="MetI-like"/>
    <property type="match status" value="1"/>
</dbReference>
<evidence type="ECO:0000256" key="4">
    <source>
        <dbReference type="ARBA" id="ARBA00022692"/>
    </source>
</evidence>
<dbReference type="InterPro" id="IPR000515">
    <property type="entry name" value="MetI-like"/>
</dbReference>
<feature type="transmembrane region" description="Helical" evidence="7">
    <location>
        <begin position="232"/>
        <end position="250"/>
    </location>
</feature>
<dbReference type="NCBIfam" id="TIGR01097">
    <property type="entry name" value="PhnE"/>
    <property type="match status" value="1"/>
</dbReference>
<dbReference type="InterPro" id="IPR035906">
    <property type="entry name" value="MetI-like_sf"/>
</dbReference>
<feature type="transmembrane region" description="Helical" evidence="7">
    <location>
        <begin position="70"/>
        <end position="96"/>
    </location>
</feature>
<feature type="transmembrane region" description="Helical" evidence="7">
    <location>
        <begin position="208"/>
        <end position="225"/>
    </location>
</feature>
<name>A0ABY7TEU3_9SPHI</name>
<dbReference type="Gene3D" id="1.10.3720.10">
    <property type="entry name" value="MetI-like"/>
    <property type="match status" value="1"/>
</dbReference>
<dbReference type="CDD" id="cd06261">
    <property type="entry name" value="TM_PBP2"/>
    <property type="match status" value="1"/>
</dbReference>
<comment type="similarity">
    <text evidence="7">Belongs to the binding-protein-dependent transport system permease family.</text>
</comment>
<organism evidence="9 10">
    <name type="scientific">Mucilaginibacter jinjuensis</name>
    <dbReference type="NCBI Taxonomy" id="1176721"/>
    <lineage>
        <taxon>Bacteria</taxon>
        <taxon>Pseudomonadati</taxon>
        <taxon>Bacteroidota</taxon>
        <taxon>Sphingobacteriia</taxon>
        <taxon>Sphingobacteriales</taxon>
        <taxon>Sphingobacteriaceae</taxon>
        <taxon>Mucilaginibacter</taxon>
    </lineage>
</organism>
<evidence type="ECO:0000256" key="6">
    <source>
        <dbReference type="ARBA" id="ARBA00023136"/>
    </source>
</evidence>
<comment type="subcellular location">
    <subcellularLocation>
        <location evidence="1 7">Cell membrane</location>
        <topology evidence="1 7">Multi-pass membrane protein</topology>
    </subcellularLocation>
</comment>
<evidence type="ECO:0000256" key="7">
    <source>
        <dbReference type="RuleBase" id="RU363032"/>
    </source>
</evidence>
<evidence type="ECO:0000256" key="1">
    <source>
        <dbReference type="ARBA" id="ARBA00004651"/>
    </source>
</evidence>
<keyword evidence="3" id="KW-1003">Cell membrane</keyword>
<keyword evidence="5 7" id="KW-1133">Transmembrane helix</keyword>
<evidence type="ECO:0000259" key="8">
    <source>
        <dbReference type="PROSITE" id="PS50928"/>
    </source>
</evidence>
<dbReference type="Proteomes" id="UP001216139">
    <property type="component" value="Chromosome"/>
</dbReference>
<dbReference type="RefSeq" id="WP_273633115.1">
    <property type="nucleotide sequence ID" value="NZ_CP117167.1"/>
</dbReference>
<evidence type="ECO:0000256" key="2">
    <source>
        <dbReference type="ARBA" id="ARBA00022448"/>
    </source>
</evidence>
<accession>A0ABY7TEU3</accession>
<dbReference type="EMBL" id="CP117167">
    <property type="protein sequence ID" value="WCT14619.1"/>
    <property type="molecule type" value="Genomic_DNA"/>
</dbReference>
<feature type="transmembrane region" description="Helical" evidence="7">
    <location>
        <begin position="141"/>
        <end position="160"/>
    </location>
</feature>
<keyword evidence="4 7" id="KW-0812">Transmembrane</keyword>
<feature type="transmembrane region" description="Helical" evidence="7">
    <location>
        <begin position="108"/>
        <end position="135"/>
    </location>
</feature>
<sequence length="268" mass="29511">MNAQLTLPSAKYKQKVGYFTASLFVTVAVCIYLKYNPFLIFADFTPIQRLLGEMLPPNFSLLWQPTIGKAIAQTASMAFLATFYGCLIAFILAFLTAANTMPLKFIRLIVGGFLSLLRIVPPLVCILIFIIAVGLGAFSGMLALIVITVGMFGRLFTDIIENTDHSAADAIYSVGASRLQVIRYAILPQIIPSFIANCLYAFDVNIRVAISLGIFGGGGIGYELYMAMQVLHYQDAFALICLIIIMIVLIEKASDYFRTMILGKEKLR</sequence>
<dbReference type="InterPro" id="IPR005769">
    <property type="entry name" value="PhnE/PtxC"/>
</dbReference>
<evidence type="ECO:0000256" key="5">
    <source>
        <dbReference type="ARBA" id="ARBA00022989"/>
    </source>
</evidence>
<dbReference type="PROSITE" id="PS50928">
    <property type="entry name" value="ABC_TM1"/>
    <property type="match status" value="1"/>
</dbReference>
<proteinExistence type="inferred from homology"/>
<protein>
    <submittedName>
        <fullName evidence="9">Phosphonate ABC transporter, permease protein PhnE</fullName>
    </submittedName>
</protein>
<dbReference type="PANTHER" id="PTHR30043:SF1">
    <property type="entry name" value="ABC TRANSPORT SYSTEM PERMEASE PROTEIN P69"/>
    <property type="match status" value="1"/>
</dbReference>
<feature type="transmembrane region" description="Helical" evidence="7">
    <location>
        <begin position="16"/>
        <end position="35"/>
    </location>
</feature>
<gene>
    <name evidence="9" type="primary">phnE</name>
    <name evidence="9" type="ORF">PQO05_11800</name>
</gene>
<keyword evidence="2 7" id="KW-0813">Transport</keyword>
<evidence type="ECO:0000256" key="3">
    <source>
        <dbReference type="ARBA" id="ARBA00022475"/>
    </source>
</evidence>
<feature type="domain" description="ABC transmembrane type-1" evidence="8">
    <location>
        <begin position="71"/>
        <end position="254"/>
    </location>
</feature>
<reference evidence="9 10" key="1">
    <citation type="submission" date="2023-02" db="EMBL/GenBank/DDBJ databases">
        <title>Genome sequence of Mucilaginibacter jinjuensis strain KACC 16571.</title>
        <authorList>
            <person name="Kim S."/>
            <person name="Heo J."/>
            <person name="Kwon S.-W."/>
        </authorList>
    </citation>
    <scope>NUCLEOTIDE SEQUENCE [LARGE SCALE GENOMIC DNA]</scope>
    <source>
        <strain evidence="9 10">KACC 16571</strain>
    </source>
</reference>
<dbReference type="Pfam" id="PF00528">
    <property type="entry name" value="BPD_transp_1"/>
    <property type="match status" value="1"/>
</dbReference>
<keyword evidence="10" id="KW-1185">Reference proteome</keyword>
<dbReference type="PANTHER" id="PTHR30043">
    <property type="entry name" value="PHOSPHONATES TRANSPORT SYSTEM PERMEASE PROTEIN"/>
    <property type="match status" value="1"/>
</dbReference>
<keyword evidence="6 7" id="KW-0472">Membrane</keyword>
<evidence type="ECO:0000313" key="9">
    <source>
        <dbReference type="EMBL" id="WCT14619.1"/>
    </source>
</evidence>
<evidence type="ECO:0000313" key="10">
    <source>
        <dbReference type="Proteomes" id="UP001216139"/>
    </source>
</evidence>